<evidence type="ECO:0000256" key="1">
    <source>
        <dbReference type="SAM" id="Phobius"/>
    </source>
</evidence>
<keyword evidence="1" id="KW-0472">Membrane</keyword>
<feature type="transmembrane region" description="Helical" evidence="1">
    <location>
        <begin position="56"/>
        <end position="74"/>
    </location>
</feature>
<reference evidence="2 3" key="1">
    <citation type="submission" date="2016-10" db="EMBL/GenBank/DDBJ databases">
        <authorList>
            <person name="de Groot N.N."/>
        </authorList>
    </citation>
    <scope>NUCLEOTIDE SEQUENCE [LARGE SCALE GENOMIC DNA]</scope>
    <source>
        <strain evidence="2 3">DSM 26000</strain>
    </source>
</reference>
<organism evidence="2 3">
    <name type="scientific">Halpernia frigidisoli</name>
    <dbReference type="NCBI Taxonomy" id="1125876"/>
    <lineage>
        <taxon>Bacteria</taxon>
        <taxon>Pseudomonadati</taxon>
        <taxon>Bacteroidota</taxon>
        <taxon>Flavobacteriia</taxon>
        <taxon>Flavobacteriales</taxon>
        <taxon>Weeksellaceae</taxon>
        <taxon>Chryseobacterium group</taxon>
        <taxon>Halpernia</taxon>
    </lineage>
</organism>
<feature type="transmembrane region" description="Helical" evidence="1">
    <location>
        <begin position="7"/>
        <end position="29"/>
    </location>
</feature>
<sequence length="81" mass="9448">MNKKIYKIILIILIVLIPIFIFEIFNMMVSLKYETENMNDCISLITGDDLCKEINVFKILSAISFLLLCLMSIFKKKIVKI</sequence>
<evidence type="ECO:0000313" key="3">
    <source>
        <dbReference type="Proteomes" id="UP000198931"/>
    </source>
</evidence>
<dbReference type="EMBL" id="FOQT01000003">
    <property type="protein sequence ID" value="SFI22709.1"/>
    <property type="molecule type" value="Genomic_DNA"/>
</dbReference>
<accession>A0A1I3GGW3</accession>
<protein>
    <submittedName>
        <fullName evidence="2">Uncharacterized protein</fullName>
    </submittedName>
</protein>
<keyword evidence="3" id="KW-1185">Reference proteome</keyword>
<dbReference type="Proteomes" id="UP000198931">
    <property type="component" value="Unassembled WGS sequence"/>
</dbReference>
<dbReference type="STRING" id="1125876.SAMN05443292_1838"/>
<proteinExistence type="predicted"/>
<dbReference type="AlphaFoldDB" id="A0A1I3GGW3"/>
<keyword evidence="1" id="KW-0812">Transmembrane</keyword>
<gene>
    <name evidence="2" type="ORF">SAMN05443292_1838</name>
</gene>
<evidence type="ECO:0000313" key="2">
    <source>
        <dbReference type="EMBL" id="SFI22709.1"/>
    </source>
</evidence>
<name>A0A1I3GGW3_9FLAO</name>
<keyword evidence="1" id="KW-1133">Transmembrane helix</keyword>